<dbReference type="EMBL" id="MBEW02000007">
    <property type="protein sequence ID" value="RDY21494.1"/>
    <property type="molecule type" value="Genomic_DNA"/>
</dbReference>
<evidence type="ECO:0000313" key="7">
    <source>
        <dbReference type="Proteomes" id="UP000093352"/>
    </source>
</evidence>
<gene>
    <name evidence="6" type="ORF">BBG48_004535</name>
</gene>
<keyword evidence="7" id="KW-1185">Reference proteome</keyword>
<dbReference type="Gene3D" id="1.20.120.1630">
    <property type="match status" value="1"/>
</dbReference>
<dbReference type="PANTHER" id="PTHR12714">
    <property type="entry name" value="PROTEIN-S ISOPRENYLCYSTEINE O-METHYLTRANSFERASE"/>
    <property type="match status" value="1"/>
</dbReference>
<evidence type="ECO:0000313" key="6">
    <source>
        <dbReference type="EMBL" id="RDY21494.1"/>
    </source>
</evidence>
<name>A0A1C0AEQ5_9FIRM</name>
<proteinExistence type="predicted"/>
<dbReference type="AlphaFoldDB" id="A0A1C0AEQ5"/>
<reference evidence="6 7" key="1">
    <citation type="journal article" date="2016" name="Genome Announc.">
        <title>Draft Genome Sequence of Criibacterium bergeronii gen. nov., sp. nov., Strain CCRI-22567T, Isolated from a Vaginal Sample from a Woman with Bacterial Vaginosis.</title>
        <authorList>
            <person name="Maheux A.F."/>
            <person name="Berube E."/>
            <person name="Boudreau D.K."/>
            <person name="Raymond F."/>
            <person name="Corbeil J."/>
            <person name="Roy P.H."/>
            <person name="Boissinot M."/>
            <person name="Omar R.F."/>
        </authorList>
    </citation>
    <scope>NUCLEOTIDE SEQUENCE [LARGE SCALE GENOMIC DNA]</scope>
    <source>
        <strain evidence="6 7">CCRI-22567</strain>
    </source>
</reference>
<dbReference type="STRING" id="1871336.BBG48_06730"/>
<comment type="caution">
    <text evidence="6">The sequence shown here is derived from an EMBL/GenBank/DDBJ whole genome shotgun (WGS) entry which is preliminary data.</text>
</comment>
<comment type="subcellular location">
    <subcellularLocation>
        <location evidence="1">Endomembrane system</location>
        <topology evidence="1">Multi-pass membrane protein</topology>
    </subcellularLocation>
</comment>
<dbReference type="GO" id="GO:0032259">
    <property type="term" value="P:methylation"/>
    <property type="evidence" value="ECO:0007669"/>
    <property type="project" value="UniProtKB-KW"/>
</dbReference>
<dbReference type="Pfam" id="PF04191">
    <property type="entry name" value="PEMT"/>
    <property type="match status" value="1"/>
</dbReference>
<dbReference type="RefSeq" id="WP_068913825.1">
    <property type="nucleotide sequence ID" value="NZ_MBEW02000007.1"/>
</dbReference>
<evidence type="ECO:0000256" key="5">
    <source>
        <dbReference type="SAM" id="Phobius"/>
    </source>
</evidence>
<dbReference type="PANTHER" id="PTHR12714:SF9">
    <property type="entry name" value="PROTEIN-S-ISOPRENYLCYSTEINE O-METHYLTRANSFERASE"/>
    <property type="match status" value="1"/>
</dbReference>
<sequence>MKNKKLPVFGVGPAYVICCFILTVVGIAIRNTGFLKQGNLQGVKYIAIILGTLFILGGLTLWVYAVIIQKIALDIKKGNLVTQGAYSIVRNPIYSAFLMIFTGGLIIAHNIYLLILPVVFYISLTILMKWTEEKWLLEKFGYDYVKYCKKVNRIIPWFRRV</sequence>
<feature type="transmembrane region" description="Helical" evidence="5">
    <location>
        <begin position="7"/>
        <end position="29"/>
    </location>
</feature>
<keyword evidence="3 5" id="KW-1133">Transmembrane helix</keyword>
<evidence type="ECO:0000256" key="3">
    <source>
        <dbReference type="ARBA" id="ARBA00022989"/>
    </source>
</evidence>
<protein>
    <submittedName>
        <fullName evidence="6">Isoprenylcysteine carboxylmethyltransferase family protein</fullName>
    </submittedName>
</protein>
<evidence type="ECO:0000256" key="1">
    <source>
        <dbReference type="ARBA" id="ARBA00004127"/>
    </source>
</evidence>
<dbReference type="GO" id="GO:0012505">
    <property type="term" value="C:endomembrane system"/>
    <property type="evidence" value="ECO:0007669"/>
    <property type="project" value="UniProtKB-SubCell"/>
</dbReference>
<dbReference type="InterPro" id="IPR007318">
    <property type="entry name" value="Phopholipid_MeTrfase"/>
</dbReference>
<keyword evidence="4 5" id="KW-0472">Membrane</keyword>
<dbReference type="Proteomes" id="UP000093352">
    <property type="component" value="Unassembled WGS sequence"/>
</dbReference>
<keyword evidence="2 5" id="KW-0812">Transmembrane</keyword>
<feature type="transmembrane region" description="Helical" evidence="5">
    <location>
        <begin position="112"/>
        <end position="130"/>
    </location>
</feature>
<accession>A0A1C0AEQ5</accession>
<dbReference type="GO" id="GO:0008168">
    <property type="term" value="F:methyltransferase activity"/>
    <property type="evidence" value="ECO:0007669"/>
    <property type="project" value="UniProtKB-KW"/>
</dbReference>
<organism evidence="6 7">
    <name type="scientific">Criibacterium bergeronii</name>
    <dbReference type="NCBI Taxonomy" id="1871336"/>
    <lineage>
        <taxon>Bacteria</taxon>
        <taxon>Bacillati</taxon>
        <taxon>Bacillota</taxon>
        <taxon>Clostridia</taxon>
        <taxon>Peptostreptococcales</taxon>
        <taxon>Filifactoraceae</taxon>
        <taxon>Criibacterium</taxon>
    </lineage>
</organism>
<feature type="transmembrane region" description="Helical" evidence="5">
    <location>
        <begin position="45"/>
        <end position="67"/>
    </location>
</feature>
<feature type="transmembrane region" description="Helical" evidence="5">
    <location>
        <begin position="88"/>
        <end position="106"/>
    </location>
</feature>
<evidence type="ECO:0000256" key="2">
    <source>
        <dbReference type="ARBA" id="ARBA00022692"/>
    </source>
</evidence>
<evidence type="ECO:0000256" key="4">
    <source>
        <dbReference type="ARBA" id="ARBA00023136"/>
    </source>
</evidence>